<evidence type="ECO:0000313" key="2">
    <source>
        <dbReference type="Proteomes" id="UP001163328"/>
    </source>
</evidence>
<name>A0ABY6LYW7_9FLAO</name>
<dbReference type="Proteomes" id="UP001163328">
    <property type="component" value="Chromosome"/>
</dbReference>
<dbReference type="PROSITE" id="PS51257">
    <property type="entry name" value="PROKAR_LIPOPROTEIN"/>
    <property type="match status" value="1"/>
</dbReference>
<evidence type="ECO:0000313" key="1">
    <source>
        <dbReference type="EMBL" id="UYW01518.1"/>
    </source>
</evidence>
<proteinExistence type="predicted"/>
<accession>A0ABY6LYW7</accession>
<protein>
    <submittedName>
        <fullName evidence="1">DUF4249 domain-containing protein</fullName>
    </submittedName>
</protein>
<dbReference type="RefSeq" id="WP_264433993.1">
    <property type="nucleotide sequence ID" value="NZ_CP081495.1"/>
</dbReference>
<sequence length="278" mass="31709">MKKYISLLILCFGFLFTSCEEVVEVDLDTAPAKLVIDANLYYDAANPNKPQVIKLSKTVGFYAADYDPVLDGKIWIEDELGNAYEFVDLQQNGSYSNLAFTMQLNTRYQLFVITEGQTYVSEANFFNTPEIVRVDQKDNGGLFGESYEFKIWFQDNPDQENYYQLIDALDNKIKFGLQNDIFSNGNLMNFIIIDSDSDSDTEEKIKPGESFDIYFSEVSKAYYLYMEKILSTSQNAGNPFAPPMGEIRGNIINQTDSENYPLGFFSLQNTIHKVITVE</sequence>
<dbReference type="EMBL" id="CP081495">
    <property type="protein sequence ID" value="UYW01518.1"/>
    <property type="molecule type" value="Genomic_DNA"/>
</dbReference>
<reference evidence="1" key="1">
    <citation type="submission" date="2021-08" db="EMBL/GenBank/DDBJ databases">
        <title>Flavobacterium sp. strain CC-SYL302.</title>
        <authorList>
            <person name="Lin S.-Y."/>
            <person name="Lee T.-H."/>
            <person name="Young C.-C."/>
        </authorList>
    </citation>
    <scope>NUCLEOTIDE SEQUENCE</scope>
    <source>
        <strain evidence="1">CC-SYL302</strain>
    </source>
</reference>
<keyword evidence="2" id="KW-1185">Reference proteome</keyword>
<dbReference type="Pfam" id="PF14054">
    <property type="entry name" value="DUF4249"/>
    <property type="match status" value="1"/>
</dbReference>
<dbReference type="InterPro" id="IPR025345">
    <property type="entry name" value="DUF4249"/>
</dbReference>
<organism evidence="1 2">
    <name type="scientific">Flavobacterium agricola</name>
    <dbReference type="NCBI Taxonomy" id="2870839"/>
    <lineage>
        <taxon>Bacteria</taxon>
        <taxon>Pseudomonadati</taxon>
        <taxon>Bacteroidota</taxon>
        <taxon>Flavobacteriia</taxon>
        <taxon>Flavobacteriales</taxon>
        <taxon>Flavobacteriaceae</taxon>
        <taxon>Flavobacterium</taxon>
    </lineage>
</organism>
<gene>
    <name evidence="1" type="ORF">K5I29_00815</name>
</gene>